<evidence type="ECO:0000256" key="1">
    <source>
        <dbReference type="SAM" id="Phobius"/>
    </source>
</evidence>
<organism evidence="2 3">
    <name type="scientific">Legionella cherrii</name>
    <dbReference type="NCBI Taxonomy" id="28084"/>
    <lineage>
        <taxon>Bacteria</taxon>
        <taxon>Pseudomonadati</taxon>
        <taxon>Pseudomonadota</taxon>
        <taxon>Gammaproteobacteria</taxon>
        <taxon>Legionellales</taxon>
        <taxon>Legionellaceae</taxon>
        <taxon>Legionella</taxon>
    </lineage>
</organism>
<dbReference type="STRING" id="28084.Lche_0169"/>
<proteinExistence type="predicted"/>
<keyword evidence="1" id="KW-1133">Transmembrane helix</keyword>
<protein>
    <recommendedName>
        <fullName evidence="4">Transmembrane protein</fullName>
    </recommendedName>
</protein>
<dbReference type="RefSeq" id="WP_019350439.1">
    <property type="nucleotide sequence ID" value="NZ_LNXW01000006.1"/>
</dbReference>
<keyword evidence="1" id="KW-0472">Membrane</keyword>
<sequence>MKKMFGVISLLLINGSSVYLIYLYVSIACSTKVNNLLQVAYEPSGMQMIFYFISFPIFMVLAILSRIHCYYFNVKNGLTLCLFLIWFLYFMFIIYIDRIVHFPKGNELFYYGSLAISLVAFALIGLTTYFQMKQLMTYSE</sequence>
<feature type="transmembrane region" description="Helical" evidence="1">
    <location>
        <begin position="108"/>
        <end position="130"/>
    </location>
</feature>
<accession>A0A0W0SHW0</accession>
<gene>
    <name evidence="2" type="ORF">Lche_0169</name>
</gene>
<reference evidence="2 3" key="1">
    <citation type="submission" date="2015-11" db="EMBL/GenBank/DDBJ databases">
        <title>Genomic analysis of 38 Legionella species identifies large and diverse effector repertoires.</title>
        <authorList>
            <person name="Burstein D."/>
            <person name="Amaro F."/>
            <person name="Zusman T."/>
            <person name="Lifshitz Z."/>
            <person name="Cohen O."/>
            <person name="Gilbert J.A."/>
            <person name="Pupko T."/>
            <person name="Shuman H.A."/>
            <person name="Segal G."/>
        </authorList>
    </citation>
    <scope>NUCLEOTIDE SEQUENCE [LARGE SCALE GENOMIC DNA]</scope>
    <source>
        <strain evidence="2 3">ORW</strain>
    </source>
</reference>
<keyword evidence="1" id="KW-0812">Transmembrane</keyword>
<feature type="transmembrane region" description="Helical" evidence="1">
    <location>
        <begin position="48"/>
        <end position="65"/>
    </location>
</feature>
<comment type="caution">
    <text evidence="2">The sequence shown here is derived from an EMBL/GenBank/DDBJ whole genome shotgun (WGS) entry which is preliminary data.</text>
</comment>
<dbReference type="PROSITE" id="PS51257">
    <property type="entry name" value="PROKAR_LIPOPROTEIN"/>
    <property type="match status" value="1"/>
</dbReference>
<feature type="transmembrane region" description="Helical" evidence="1">
    <location>
        <begin position="77"/>
        <end position="96"/>
    </location>
</feature>
<dbReference type="PATRIC" id="fig|28084.5.peg.180"/>
<dbReference type="OrthoDB" id="5643895at2"/>
<dbReference type="GeneID" id="93294244"/>
<dbReference type="EMBL" id="LNXW01000006">
    <property type="protein sequence ID" value="KTC82946.1"/>
    <property type="molecule type" value="Genomic_DNA"/>
</dbReference>
<name>A0A0W0SHW0_9GAMM</name>
<dbReference type="AlphaFoldDB" id="A0A0W0SHW0"/>
<feature type="transmembrane region" description="Helical" evidence="1">
    <location>
        <begin position="7"/>
        <end position="28"/>
    </location>
</feature>
<evidence type="ECO:0000313" key="2">
    <source>
        <dbReference type="EMBL" id="KTC82946.1"/>
    </source>
</evidence>
<dbReference type="Proteomes" id="UP000054921">
    <property type="component" value="Unassembled WGS sequence"/>
</dbReference>
<evidence type="ECO:0000313" key="3">
    <source>
        <dbReference type="Proteomes" id="UP000054921"/>
    </source>
</evidence>
<evidence type="ECO:0008006" key="4">
    <source>
        <dbReference type="Google" id="ProtNLM"/>
    </source>
</evidence>